<evidence type="ECO:0000313" key="1">
    <source>
        <dbReference type="EMBL" id="SFM14175.1"/>
    </source>
</evidence>
<dbReference type="Proteomes" id="UP000183287">
    <property type="component" value="Unassembled WGS sequence"/>
</dbReference>
<accession>A0A1I4NFL1</accession>
<dbReference type="RefSeq" id="WP_074904947.1">
    <property type="nucleotide sequence ID" value="NZ_FOUB01000014.1"/>
</dbReference>
<organism evidence="1 2">
    <name type="scientific">Nitrosomonas communis</name>
    <dbReference type="NCBI Taxonomy" id="44574"/>
    <lineage>
        <taxon>Bacteria</taxon>
        <taxon>Pseudomonadati</taxon>
        <taxon>Pseudomonadota</taxon>
        <taxon>Betaproteobacteria</taxon>
        <taxon>Nitrosomonadales</taxon>
        <taxon>Nitrosomonadaceae</taxon>
        <taxon>Nitrosomonas</taxon>
    </lineage>
</organism>
<dbReference type="AlphaFoldDB" id="A0A1I4NFL1"/>
<keyword evidence="2" id="KW-1185">Reference proteome</keyword>
<gene>
    <name evidence="1" type="ORF">SAMN05421863_101487</name>
</gene>
<dbReference type="EMBL" id="FOUB01000014">
    <property type="protein sequence ID" value="SFM14175.1"/>
    <property type="molecule type" value="Genomic_DNA"/>
</dbReference>
<sequence length="173" mass="18761">MHKQTYTIVAWIILTVGLLPTTAVAARCAWWQFWCEEPPPDSSVPDSRAQSPRGNKQPLPAPADLLMGDVHIQQYNDPYFNYQIVATIVNIGADPASGFSAGCTYKCPPGGTMISAGLDIVQGGYIAGNSSVTYKWPFRYMCAARPPTLNLMCTIQSAEVGTKTYSINDVALP</sequence>
<protein>
    <submittedName>
        <fullName evidence="1">Uncharacterized protein</fullName>
    </submittedName>
</protein>
<reference evidence="2" key="1">
    <citation type="submission" date="2016-10" db="EMBL/GenBank/DDBJ databases">
        <authorList>
            <person name="Varghese N."/>
            <person name="Submissions S."/>
        </authorList>
    </citation>
    <scope>NUCLEOTIDE SEQUENCE [LARGE SCALE GENOMIC DNA]</scope>
    <source>
        <strain evidence="2">Nm44</strain>
    </source>
</reference>
<proteinExistence type="predicted"/>
<evidence type="ECO:0000313" key="2">
    <source>
        <dbReference type="Proteomes" id="UP000183287"/>
    </source>
</evidence>
<name>A0A1I4NFL1_9PROT</name>